<evidence type="ECO:0000313" key="2">
    <source>
        <dbReference type="EMBL" id="MEA5392562.1"/>
    </source>
</evidence>
<organism evidence="2 3">
    <name type="scientific">Cyanobium gracile UHCC 0139</name>
    <dbReference type="NCBI Taxonomy" id="3110308"/>
    <lineage>
        <taxon>Bacteria</taxon>
        <taxon>Bacillati</taxon>
        <taxon>Cyanobacteriota</taxon>
        <taxon>Cyanophyceae</taxon>
        <taxon>Synechococcales</taxon>
        <taxon>Prochlorococcaceae</taxon>
        <taxon>Cyanobium</taxon>
    </lineage>
</organism>
<evidence type="ECO:0000256" key="1">
    <source>
        <dbReference type="SAM" id="SignalP"/>
    </source>
</evidence>
<dbReference type="RefSeq" id="WP_323306505.1">
    <property type="nucleotide sequence ID" value="NZ_JAYGHX010000012.1"/>
</dbReference>
<keyword evidence="3" id="KW-1185">Reference proteome</keyword>
<sequence>MNHALAALVGLTLLLCGSVAALADLARQRQPRLRPPGGPSLTGAVWIVQAPGNRWFVNGEPVSRGRLPGLLGSQPAGSEIRFLPSARLPLGEVARSLAHLRAISPQPVGLALPEAGP</sequence>
<protein>
    <submittedName>
        <fullName evidence="2">Uncharacterized protein</fullName>
    </submittedName>
</protein>
<dbReference type="EMBL" id="JAYGHX010000012">
    <property type="protein sequence ID" value="MEA5392562.1"/>
    <property type="molecule type" value="Genomic_DNA"/>
</dbReference>
<proteinExistence type="predicted"/>
<keyword evidence="1" id="KW-0732">Signal</keyword>
<reference evidence="2 3" key="1">
    <citation type="submission" date="2023-12" db="EMBL/GenBank/DDBJ databases">
        <title>Baltic Sea Cyanobacteria.</title>
        <authorList>
            <person name="Delbaje E."/>
            <person name="Fewer D.P."/>
            <person name="Shishido T.K."/>
        </authorList>
    </citation>
    <scope>NUCLEOTIDE SEQUENCE [LARGE SCALE GENOMIC DNA]</scope>
    <source>
        <strain evidence="2 3">UHCC 0139</strain>
    </source>
</reference>
<evidence type="ECO:0000313" key="3">
    <source>
        <dbReference type="Proteomes" id="UP001304461"/>
    </source>
</evidence>
<name>A0ABU5RXP7_9CYAN</name>
<feature type="signal peptide" evidence="1">
    <location>
        <begin position="1"/>
        <end position="23"/>
    </location>
</feature>
<feature type="chain" id="PRO_5045804913" evidence="1">
    <location>
        <begin position="24"/>
        <end position="117"/>
    </location>
</feature>
<accession>A0ABU5RXP7</accession>
<gene>
    <name evidence="2" type="ORF">VB738_14960</name>
</gene>
<comment type="caution">
    <text evidence="2">The sequence shown here is derived from an EMBL/GenBank/DDBJ whole genome shotgun (WGS) entry which is preliminary data.</text>
</comment>
<dbReference type="Proteomes" id="UP001304461">
    <property type="component" value="Unassembled WGS sequence"/>
</dbReference>